<dbReference type="PATRIC" id="fig|284581.3.peg.4517"/>
<accession>A0A0M0LA61</accession>
<organism evidence="1 2">
    <name type="scientific">Priestia koreensis</name>
    <dbReference type="NCBI Taxonomy" id="284581"/>
    <lineage>
        <taxon>Bacteria</taxon>
        <taxon>Bacillati</taxon>
        <taxon>Bacillota</taxon>
        <taxon>Bacilli</taxon>
        <taxon>Bacillales</taxon>
        <taxon>Bacillaceae</taxon>
        <taxon>Priestia</taxon>
    </lineage>
</organism>
<evidence type="ECO:0000313" key="2">
    <source>
        <dbReference type="Proteomes" id="UP000037558"/>
    </source>
</evidence>
<keyword evidence="2" id="KW-1185">Reference proteome</keyword>
<evidence type="ECO:0000313" key="1">
    <source>
        <dbReference type="EMBL" id="KOO47523.1"/>
    </source>
</evidence>
<dbReference type="EMBL" id="LILC01000007">
    <property type="protein sequence ID" value="KOO47523.1"/>
    <property type="molecule type" value="Genomic_DNA"/>
</dbReference>
<proteinExistence type="predicted"/>
<sequence>MGSRIMHAIIGYKVMANLHIEDNYSFLVGSIAPDAVFESELKAASHFFIGNEGDFSRSVDYEGFLKKYDFYLPQHQDYLLGYYTHLIADDIWLRGFYLPWLRNRMQAEHQIHSMYHRDFQLLNSKLLHHYELSDHLQSLFELNKVIPNLDEVPFERVKEFIPFVVNDMTDSLSSLTEELQVFTFHQIIGYVETSIEVATLRIKSWHGKIRASC</sequence>
<dbReference type="AlphaFoldDB" id="A0A0M0LA61"/>
<name>A0A0M0LA61_9BACI</name>
<comment type="caution">
    <text evidence="1">The sequence shown here is derived from an EMBL/GenBank/DDBJ whole genome shotgun (WGS) entry which is preliminary data.</text>
</comment>
<dbReference type="OrthoDB" id="9810012at2"/>
<gene>
    <name evidence="1" type="ORF">AMD01_05635</name>
</gene>
<dbReference type="STRING" id="284581.AMD01_05635"/>
<evidence type="ECO:0008006" key="3">
    <source>
        <dbReference type="Google" id="ProtNLM"/>
    </source>
</evidence>
<dbReference type="Proteomes" id="UP000037558">
    <property type="component" value="Unassembled WGS sequence"/>
</dbReference>
<protein>
    <recommendedName>
        <fullName evidence="3">Hydrolase</fullName>
    </recommendedName>
</protein>
<dbReference type="RefSeq" id="WP_053400429.1">
    <property type="nucleotide sequence ID" value="NZ_JAMAUM010000013.1"/>
</dbReference>
<reference evidence="2" key="1">
    <citation type="submission" date="2015-08" db="EMBL/GenBank/DDBJ databases">
        <title>Fjat-14210 dsm16467.</title>
        <authorList>
            <person name="Liu B."/>
            <person name="Wang J."/>
            <person name="Zhu Y."/>
            <person name="Liu G."/>
            <person name="Chen Q."/>
            <person name="Chen Z."/>
            <person name="Lan J."/>
            <person name="Che J."/>
            <person name="Ge C."/>
            <person name="Shi H."/>
            <person name="Pan Z."/>
            <person name="Liu X."/>
        </authorList>
    </citation>
    <scope>NUCLEOTIDE SEQUENCE [LARGE SCALE GENOMIC DNA]</scope>
    <source>
        <strain evidence="2">DSM 16467</strain>
    </source>
</reference>